<dbReference type="RefSeq" id="WP_044011270.1">
    <property type="nucleotide sequence ID" value="NZ_AWTT01000044.1"/>
</dbReference>
<name>A0A0D0Y3M0_9LACO</name>
<evidence type="ECO:0000313" key="1">
    <source>
        <dbReference type="EMBL" id="KIS02853.1"/>
    </source>
</evidence>
<dbReference type="InterPro" id="IPR016977">
    <property type="entry name" value="ComGF"/>
</dbReference>
<dbReference type="Proteomes" id="UP000032279">
    <property type="component" value="Unassembled WGS sequence"/>
</dbReference>
<reference evidence="1 2" key="1">
    <citation type="submission" date="2013-08" db="EMBL/GenBank/DDBJ databases">
        <title>Lactobacillus wasatchii sp. WDC04, a late gas producing bacteria isolated from aged chedder cheese.</title>
        <authorList>
            <person name="Oberg C.J."/>
            <person name="Culumber M."/>
            <person name="McMahon D.J."/>
            <person name="Broadbent J.R."/>
            <person name="Oberg T.S."/>
            <person name="Ortaki F."/>
        </authorList>
    </citation>
    <scope>NUCLEOTIDE SEQUENCE [LARGE SCALE GENOMIC DNA]</scope>
    <source>
        <strain evidence="1 2">WDC04</strain>
    </source>
</reference>
<dbReference type="EMBL" id="AWTT01000044">
    <property type="protein sequence ID" value="KIS02853.1"/>
    <property type="molecule type" value="Genomic_DNA"/>
</dbReference>
<gene>
    <name evidence="1" type="ORF">WDC_1571</name>
</gene>
<organism evidence="1 2">
    <name type="scientific">Paucilactobacillus wasatchensis</name>
    <dbReference type="NCBI Taxonomy" id="1335616"/>
    <lineage>
        <taxon>Bacteria</taxon>
        <taxon>Bacillati</taxon>
        <taxon>Bacillota</taxon>
        <taxon>Bacilli</taxon>
        <taxon>Lactobacillales</taxon>
        <taxon>Lactobacillaceae</taxon>
        <taxon>Paucilactobacillus</taxon>
    </lineage>
</organism>
<comment type="caution">
    <text evidence="1">The sequence shown here is derived from an EMBL/GenBank/DDBJ whole genome shotgun (WGS) entry which is preliminary data.</text>
</comment>
<sequence length="118" mass="13854">MHSFEKNDHQIIDESAQWHLFLRELESPTHEFQLMSCGNQRIMLNSPVSTKYYQLIGNDEHLYLTLLQDKGGYLPLFDHVKEFNTNQISSTQVEIKVVTLNGHHFSNVVKFKKFTEKT</sequence>
<dbReference type="AlphaFoldDB" id="A0A0D0Y3M0"/>
<dbReference type="STRING" id="1335616.WDC_1571"/>
<dbReference type="PATRIC" id="fig|1335616.4.peg.1579"/>
<keyword evidence="2" id="KW-1185">Reference proteome</keyword>
<evidence type="ECO:0000313" key="2">
    <source>
        <dbReference type="Proteomes" id="UP000032279"/>
    </source>
</evidence>
<protein>
    <submittedName>
        <fullName evidence="1">Uncharacterized protein</fullName>
    </submittedName>
</protein>
<accession>A0A0D0Y3M0</accession>
<dbReference type="Pfam" id="PF15980">
    <property type="entry name" value="ComGF"/>
    <property type="match status" value="1"/>
</dbReference>
<proteinExistence type="predicted"/>